<name>A0A9W8DVX2_9FUNG</name>
<evidence type="ECO:0000313" key="2">
    <source>
        <dbReference type="Proteomes" id="UP001150538"/>
    </source>
</evidence>
<dbReference type="EMBL" id="JANBPU010000013">
    <property type="protein sequence ID" value="KAJ1920462.1"/>
    <property type="molecule type" value="Genomic_DNA"/>
</dbReference>
<accession>A0A9W8DVX2</accession>
<evidence type="ECO:0000313" key="1">
    <source>
        <dbReference type="EMBL" id="KAJ1920462.1"/>
    </source>
</evidence>
<keyword evidence="2" id="KW-1185">Reference proteome</keyword>
<comment type="caution">
    <text evidence="1">The sequence shown here is derived from an EMBL/GenBank/DDBJ whole genome shotgun (WGS) entry which is preliminary data.</text>
</comment>
<sequence length="96" mass="9838">MPIHEMASVMRLDGGDETSRPLEVVLGNGRITVRLTAADSASSAEGASSTARATSHEWQALAPDLAAVSGGGISVVKAYLVLSSEMLVVSAQRTGL</sequence>
<dbReference type="Proteomes" id="UP001150538">
    <property type="component" value="Unassembled WGS sequence"/>
</dbReference>
<reference evidence="1" key="1">
    <citation type="submission" date="2022-07" db="EMBL/GenBank/DDBJ databases">
        <title>Phylogenomic reconstructions and comparative analyses of Kickxellomycotina fungi.</title>
        <authorList>
            <person name="Reynolds N.K."/>
            <person name="Stajich J.E."/>
            <person name="Barry K."/>
            <person name="Grigoriev I.V."/>
            <person name="Crous P."/>
            <person name="Smith M.E."/>
        </authorList>
    </citation>
    <scope>NUCLEOTIDE SEQUENCE</scope>
    <source>
        <strain evidence="1">NBRC 100468</strain>
    </source>
</reference>
<dbReference type="AlphaFoldDB" id="A0A9W8DVX2"/>
<gene>
    <name evidence="1" type="ORF">H4219_001299</name>
</gene>
<protein>
    <submittedName>
        <fullName evidence="1">Uncharacterized protein</fullName>
    </submittedName>
</protein>
<proteinExistence type="predicted"/>
<organism evidence="1 2">
    <name type="scientific">Mycoemilia scoparia</name>
    <dbReference type="NCBI Taxonomy" id="417184"/>
    <lineage>
        <taxon>Eukaryota</taxon>
        <taxon>Fungi</taxon>
        <taxon>Fungi incertae sedis</taxon>
        <taxon>Zoopagomycota</taxon>
        <taxon>Kickxellomycotina</taxon>
        <taxon>Kickxellomycetes</taxon>
        <taxon>Kickxellales</taxon>
        <taxon>Kickxellaceae</taxon>
        <taxon>Mycoemilia</taxon>
    </lineage>
</organism>